<accession>A0ACC4P284</accession>
<dbReference type="EMBL" id="JRWR01000001">
    <property type="protein sequence ID" value="KHD26849.1"/>
    <property type="molecule type" value="Genomic_DNA"/>
</dbReference>
<reference evidence="1" key="1">
    <citation type="submission" date="2014-10" db="EMBL/GenBank/DDBJ databases">
        <title>Genome sequencing of Vibrio caribbeanicus T14.</title>
        <authorList>
            <person name="Chan K.-G."/>
            <person name="Mohamad N.I."/>
        </authorList>
    </citation>
    <scope>NUCLEOTIDE SEQUENCE</scope>
    <source>
        <strain evidence="1">T14</strain>
    </source>
</reference>
<gene>
    <name evidence="1" type="ORF">NM09_02195</name>
</gene>
<keyword evidence="2" id="KW-1185">Reference proteome</keyword>
<sequence>MHKDYRTYQPRHLKIRNPDATNIGVSPFLSNQQVRDSAGIAKKLKALIPEEHVFELIEADGCSINSLTPALSLALQT</sequence>
<comment type="caution">
    <text evidence="1">The sequence shown here is derived from an EMBL/GenBank/DDBJ whole genome shotgun (WGS) entry which is preliminary data.</text>
</comment>
<evidence type="ECO:0000313" key="2">
    <source>
        <dbReference type="Proteomes" id="UP000030421"/>
    </source>
</evidence>
<organism evidence="1 2">
    <name type="scientific">Vibrio caribbeanicus</name>
    <dbReference type="NCBI Taxonomy" id="701175"/>
    <lineage>
        <taxon>Bacteria</taxon>
        <taxon>Pseudomonadati</taxon>
        <taxon>Pseudomonadota</taxon>
        <taxon>Gammaproteobacteria</taxon>
        <taxon>Vibrionales</taxon>
        <taxon>Vibrionaceae</taxon>
        <taxon>Vibrio</taxon>
    </lineage>
</organism>
<name>A0ACC4P284_9VIBR</name>
<protein>
    <submittedName>
        <fullName evidence="1">Uncharacterized protein</fullName>
    </submittedName>
</protein>
<evidence type="ECO:0000313" key="1">
    <source>
        <dbReference type="EMBL" id="KHD26849.1"/>
    </source>
</evidence>
<dbReference type="Proteomes" id="UP000030421">
    <property type="component" value="Unassembled WGS sequence"/>
</dbReference>
<proteinExistence type="predicted"/>